<organism evidence="7 8">
    <name type="scientific">Labeo rohita</name>
    <name type="common">Indian major carp</name>
    <name type="synonym">Cyprinus rohita</name>
    <dbReference type="NCBI Taxonomy" id="84645"/>
    <lineage>
        <taxon>Eukaryota</taxon>
        <taxon>Metazoa</taxon>
        <taxon>Chordata</taxon>
        <taxon>Craniata</taxon>
        <taxon>Vertebrata</taxon>
        <taxon>Euteleostomi</taxon>
        <taxon>Actinopterygii</taxon>
        <taxon>Neopterygii</taxon>
        <taxon>Teleostei</taxon>
        <taxon>Ostariophysi</taxon>
        <taxon>Cypriniformes</taxon>
        <taxon>Cyprinidae</taxon>
        <taxon>Labeoninae</taxon>
        <taxon>Labeonini</taxon>
        <taxon>Labeo</taxon>
    </lineage>
</organism>
<dbReference type="InterPro" id="IPR018487">
    <property type="entry name" value="Hemopexin-like_repeat"/>
</dbReference>
<feature type="repeat" description="Hemopexin" evidence="4">
    <location>
        <begin position="132"/>
        <end position="180"/>
    </location>
</feature>
<gene>
    <name evidence="7" type="ORF">H4Q32_020018</name>
</gene>
<dbReference type="Proteomes" id="UP000830375">
    <property type="component" value="Unassembled WGS sequence"/>
</dbReference>
<reference evidence="7 8" key="1">
    <citation type="submission" date="2022-01" db="EMBL/GenBank/DDBJ databases">
        <title>A high-quality chromosome-level genome assembly of rohu carp, Labeo rohita.</title>
        <authorList>
            <person name="Arick M.A. II"/>
            <person name="Hsu C.-Y."/>
            <person name="Magbanua Z."/>
            <person name="Pechanova O."/>
            <person name="Grover C."/>
            <person name="Miller E."/>
            <person name="Thrash A."/>
            <person name="Ezzel L."/>
            <person name="Alam S."/>
            <person name="Benzie J."/>
            <person name="Hamilton M."/>
            <person name="Karsi A."/>
            <person name="Lawrence M.L."/>
            <person name="Peterson D.G."/>
        </authorList>
    </citation>
    <scope>NUCLEOTIDE SEQUENCE [LARGE SCALE GENOMIC DNA]</scope>
    <source>
        <strain evidence="8">BAU-BD-2019</strain>
        <tissue evidence="7">Blood</tissue>
    </source>
</reference>
<dbReference type="GO" id="GO:0008237">
    <property type="term" value="F:metallopeptidase activity"/>
    <property type="evidence" value="ECO:0007669"/>
    <property type="project" value="UniProtKB-KW"/>
</dbReference>
<dbReference type="PANTHER" id="PTHR10201">
    <property type="entry name" value="MATRIX METALLOPROTEINASE"/>
    <property type="match status" value="1"/>
</dbReference>
<evidence type="ECO:0000256" key="1">
    <source>
        <dbReference type="ARBA" id="ARBA00022729"/>
    </source>
</evidence>
<dbReference type="Pfam" id="PF11857">
    <property type="entry name" value="DUF3377"/>
    <property type="match status" value="1"/>
</dbReference>
<protein>
    <submittedName>
        <fullName evidence="7">Matrix metalloproteinase-16</fullName>
    </submittedName>
</protein>
<keyword evidence="5" id="KW-0812">Transmembrane</keyword>
<feature type="transmembrane region" description="Helical" evidence="5">
    <location>
        <begin position="334"/>
        <end position="355"/>
    </location>
</feature>
<evidence type="ECO:0000259" key="6">
    <source>
        <dbReference type="Pfam" id="PF11857"/>
    </source>
</evidence>
<evidence type="ECO:0000256" key="2">
    <source>
        <dbReference type="ARBA" id="ARBA00022737"/>
    </source>
</evidence>
<dbReference type="InterPro" id="IPR021805">
    <property type="entry name" value="Pept_M10A_metallopeptidase_C"/>
</dbReference>
<dbReference type="PROSITE" id="PS51642">
    <property type="entry name" value="HEMOPEXIN_2"/>
    <property type="match status" value="2"/>
</dbReference>
<keyword evidence="7" id="KW-0482">Metalloprotease</keyword>
<dbReference type="CDD" id="cd00094">
    <property type="entry name" value="HX"/>
    <property type="match status" value="1"/>
</dbReference>
<keyword evidence="3" id="KW-1015">Disulfide bond</keyword>
<keyword evidence="1" id="KW-0732">Signal</keyword>
<dbReference type="InterPro" id="IPR018486">
    <property type="entry name" value="Hemopexin_CS"/>
</dbReference>
<dbReference type="InterPro" id="IPR036375">
    <property type="entry name" value="Hemopexin-like_dom_sf"/>
</dbReference>
<evidence type="ECO:0000256" key="4">
    <source>
        <dbReference type="PROSITE-ProRule" id="PRU01011"/>
    </source>
</evidence>
<keyword evidence="7" id="KW-0378">Hydrolase</keyword>
<keyword evidence="8" id="KW-1185">Reference proteome</keyword>
<comment type="caution">
    <text evidence="7">The sequence shown here is derived from an EMBL/GenBank/DDBJ whole genome shotgun (WGS) entry which is preliminary data.</text>
</comment>
<dbReference type="Pfam" id="PF00045">
    <property type="entry name" value="Hemopexin"/>
    <property type="match status" value="2"/>
</dbReference>
<feature type="domain" description="Peptidase M10A matrix metallopeptidase C-terminal" evidence="6">
    <location>
        <begin position="312"/>
        <end position="377"/>
    </location>
</feature>
<keyword evidence="2" id="KW-0677">Repeat</keyword>
<dbReference type="PANTHER" id="PTHR10201:SF26">
    <property type="entry name" value="MATRIX METALLOPROTEINASE-16"/>
    <property type="match status" value="1"/>
</dbReference>
<name>A0ABQ8LGT8_LABRO</name>
<accession>A0ABQ8LGT8</accession>
<proteinExistence type="predicted"/>
<evidence type="ECO:0000256" key="5">
    <source>
        <dbReference type="SAM" id="Phobius"/>
    </source>
</evidence>
<dbReference type="InterPro" id="IPR000585">
    <property type="entry name" value="Hemopexin-like_dom"/>
</dbReference>
<evidence type="ECO:0000313" key="7">
    <source>
        <dbReference type="EMBL" id="KAI2648868.1"/>
    </source>
</evidence>
<sequence>MKDHWFWRVRDNTVMPGYPMLINVFWRGLPPKIDAVYENSKGKFVFFKGRILTHQISVPQRSLFTSVRGDLSSEIGSAAISLALFGPGVWHRETPDPAERAMRTTQFWVFKDTMLQPGYPQDISMFGNGMPAQSIETAVWWEDVAKTYFFKGDRYWRYNEDLKMIDPGYPKSITVWKGVPDSPQGAFVDKANGGLGVGTSCMSSVRSCRRAGRQPRTSHLYPAPLPGLPVDAGAHLSVKGGLIFQGNCLANHTLKVIVGFLSAPSLHVNQKASVGETELRKLTLIMLRVEPGYPRSILKDFMGCDLTPIDPDTQPTEDEDVVIKLDNEASTVKAIAIVIPCILALCLLVLIYTVFQFKRKGTPRHILYCKRSMQEWVRRGAHFPPKLPSLVPLAPGAPAVGLAGGLRDRKDPTAHCAIPVPLFDVEIALGFTSAR</sequence>
<evidence type="ECO:0000313" key="8">
    <source>
        <dbReference type="Proteomes" id="UP000830375"/>
    </source>
</evidence>
<keyword evidence="7" id="KW-0645">Protease</keyword>
<keyword evidence="5" id="KW-1133">Transmembrane helix</keyword>
<dbReference type="SMART" id="SM00120">
    <property type="entry name" value="HX"/>
    <property type="match status" value="3"/>
</dbReference>
<dbReference type="PROSITE" id="PS00024">
    <property type="entry name" value="HEMOPEXIN"/>
    <property type="match status" value="1"/>
</dbReference>
<keyword evidence="5" id="KW-0472">Membrane</keyword>
<evidence type="ECO:0000256" key="3">
    <source>
        <dbReference type="ARBA" id="ARBA00023157"/>
    </source>
</evidence>
<dbReference type="EMBL" id="JACTAM010000024">
    <property type="protein sequence ID" value="KAI2648868.1"/>
    <property type="molecule type" value="Genomic_DNA"/>
</dbReference>
<dbReference type="SUPFAM" id="SSF50923">
    <property type="entry name" value="Hemopexin-like domain"/>
    <property type="match status" value="2"/>
</dbReference>
<dbReference type="Gene3D" id="2.110.10.10">
    <property type="entry name" value="Hemopexin-like domain"/>
    <property type="match status" value="1"/>
</dbReference>
<feature type="repeat" description="Hemopexin" evidence="4">
    <location>
        <begin position="1"/>
        <end position="29"/>
    </location>
</feature>